<accession>A0AAV2ST60</accession>
<feature type="non-terminal residue" evidence="4">
    <location>
        <position position="405"/>
    </location>
</feature>
<feature type="domain" description="Ig-like" evidence="3">
    <location>
        <begin position="314"/>
        <end position="398"/>
    </location>
</feature>
<dbReference type="InterPro" id="IPR013783">
    <property type="entry name" value="Ig-like_fold"/>
</dbReference>
<dbReference type="PANTHER" id="PTHR45080:SF34">
    <property type="entry name" value="MYOSIN LIGHT CHAIN KINASE, SMOOTH MUSCLE-LIKE"/>
    <property type="match status" value="1"/>
</dbReference>
<feature type="domain" description="Ig-like" evidence="3">
    <location>
        <begin position="213"/>
        <end position="309"/>
    </location>
</feature>
<protein>
    <recommendedName>
        <fullName evidence="3">Ig-like domain-containing protein</fullName>
    </recommendedName>
</protein>
<dbReference type="Gene3D" id="2.60.40.10">
    <property type="entry name" value="Immunoglobulins"/>
    <property type="match status" value="4"/>
</dbReference>
<evidence type="ECO:0000259" key="3">
    <source>
        <dbReference type="PROSITE" id="PS50835"/>
    </source>
</evidence>
<proteinExistence type="predicted"/>
<dbReference type="GO" id="GO:0007156">
    <property type="term" value="P:homophilic cell adhesion via plasma membrane adhesion molecules"/>
    <property type="evidence" value="ECO:0007669"/>
    <property type="project" value="TreeGrafter"/>
</dbReference>
<evidence type="ECO:0000256" key="2">
    <source>
        <dbReference type="ARBA" id="ARBA00023319"/>
    </source>
</evidence>
<reference evidence="4 5" key="1">
    <citation type="submission" date="2024-05" db="EMBL/GenBank/DDBJ databases">
        <authorList>
            <person name="Wallberg A."/>
        </authorList>
    </citation>
    <scope>NUCLEOTIDE SEQUENCE [LARGE SCALE GENOMIC DNA]</scope>
</reference>
<dbReference type="EMBL" id="CAXKWB010114418">
    <property type="protein sequence ID" value="CAL4234899.1"/>
    <property type="molecule type" value="Genomic_DNA"/>
</dbReference>
<organism evidence="4 5">
    <name type="scientific">Meganyctiphanes norvegica</name>
    <name type="common">Northern krill</name>
    <name type="synonym">Thysanopoda norvegica</name>
    <dbReference type="NCBI Taxonomy" id="48144"/>
    <lineage>
        <taxon>Eukaryota</taxon>
        <taxon>Metazoa</taxon>
        <taxon>Ecdysozoa</taxon>
        <taxon>Arthropoda</taxon>
        <taxon>Crustacea</taxon>
        <taxon>Multicrustacea</taxon>
        <taxon>Malacostraca</taxon>
        <taxon>Eumalacostraca</taxon>
        <taxon>Eucarida</taxon>
        <taxon>Euphausiacea</taxon>
        <taxon>Euphausiidae</taxon>
        <taxon>Meganyctiphanes</taxon>
    </lineage>
</organism>
<sequence length="405" mass="43995">MKNEGRYECLVTNDAGTARREVQLIVSKVPEIRPEGDEYLDVNAGDDLKLPCEASGYPQPDIVWKKDGLLIEPTKQLRPVSGSLLLKEVTPDFAATYTCSVSNRAGTAQKHFHLSVLYAPIVNKDEIPPPDMAVVEGGRLSLPCPAHAEPHPERLWTKDGYTLQEGNGLAITHTGTVEVGTATPKHSGFYRCTLSNALGNTNIDYDVKVLIPPKLSSPRSLDKSSPVVIEGDGVSIHCPVNAVPIPTITWLKDGLSIFSTRDRADMTHIVIEDNGQTLHILDATVDDQGLYRCIAENIAGVIETTIPLEVLVPPQFKEFFHDPSVIVSVGEPIDISCDVAGDPDPQVTWWRDGSPLYSHIESDGHQVYIPRARPGDAGHYSCHASNSAGTNQRNFTVSVLGVASI</sequence>
<keyword evidence="1" id="KW-1015">Disulfide bond</keyword>
<dbReference type="InterPro" id="IPR003599">
    <property type="entry name" value="Ig_sub"/>
</dbReference>
<evidence type="ECO:0000256" key="1">
    <source>
        <dbReference type="ARBA" id="ARBA00023157"/>
    </source>
</evidence>
<dbReference type="PROSITE" id="PS50835">
    <property type="entry name" value="IG_LIKE"/>
    <property type="match status" value="4"/>
</dbReference>
<dbReference type="SMART" id="SM00408">
    <property type="entry name" value="IGc2"/>
    <property type="match status" value="4"/>
</dbReference>
<dbReference type="GO" id="GO:0005886">
    <property type="term" value="C:plasma membrane"/>
    <property type="evidence" value="ECO:0007669"/>
    <property type="project" value="TreeGrafter"/>
</dbReference>
<dbReference type="Pfam" id="PF13927">
    <property type="entry name" value="Ig_3"/>
    <property type="match status" value="3"/>
</dbReference>
<dbReference type="SUPFAM" id="SSF48726">
    <property type="entry name" value="Immunoglobulin"/>
    <property type="match status" value="4"/>
</dbReference>
<name>A0AAV2ST60_MEGNR</name>
<keyword evidence="5" id="KW-1185">Reference proteome</keyword>
<comment type="caution">
    <text evidence="4">The sequence shown here is derived from an EMBL/GenBank/DDBJ whole genome shotgun (WGS) entry which is preliminary data.</text>
</comment>
<dbReference type="Pfam" id="PF07679">
    <property type="entry name" value="I-set"/>
    <property type="match status" value="1"/>
</dbReference>
<dbReference type="SMART" id="SM00409">
    <property type="entry name" value="IG"/>
    <property type="match status" value="4"/>
</dbReference>
<dbReference type="InterPro" id="IPR036179">
    <property type="entry name" value="Ig-like_dom_sf"/>
</dbReference>
<evidence type="ECO:0000313" key="4">
    <source>
        <dbReference type="EMBL" id="CAL4234899.1"/>
    </source>
</evidence>
<dbReference type="CDD" id="cd00096">
    <property type="entry name" value="Ig"/>
    <property type="match status" value="1"/>
</dbReference>
<dbReference type="PANTHER" id="PTHR45080">
    <property type="entry name" value="CONTACTIN 5"/>
    <property type="match status" value="1"/>
</dbReference>
<dbReference type="AlphaFoldDB" id="A0AAV2ST60"/>
<dbReference type="InterPro" id="IPR013098">
    <property type="entry name" value="Ig_I-set"/>
</dbReference>
<dbReference type="FunFam" id="2.60.40.10:FF:000032">
    <property type="entry name" value="palladin isoform X1"/>
    <property type="match status" value="1"/>
</dbReference>
<evidence type="ECO:0000313" key="5">
    <source>
        <dbReference type="Proteomes" id="UP001497623"/>
    </source>
</evidence>
<dbReference type="InterPro" id="IPR050958">
    <property type="entry name" value="Cell_Adh-Cytoskel_Orgn"/>
</dbReference>
<dbReference type="Proteomes" id="UP001497623">
    <property type="component" value="Unassembled WGS sequence"/>
</dbReference>
<dbReference type="InterPro" id="IPR007110">
    <property type="entry name" value="Ig-like_dom"/>
</dbReference>
<gene>
    <name evidence="4" type="ORF">MNOR_LOCUS40049</name>
</gene>
<keyword evidence="2" id="KW-0393">Immunoglobulin domain</keyword>
<dbReference type="InterPro" id="IPR003598">
    <property type="entry name" value="Ig_sub2"/>
</dbReference>
<feature type="domain" description="Ig-like" evidence="3">
    <location>
        <begin position="120"/>
        <end position="208"/>
    </location>
</feature>
<dbReference type="FunFam" id="2.60.40.10:FF:000503">
    <property type="entry name" value="Hemicentin 1"/>
    <property type="match status" value="2"/>
</dbReference>
<feature type="domain" description="Ig-like" evidence="3">
    <location>
        <begin position="30"/>
        <end position="115"/>
    </location>
</feature>